<keyword evidence="3" id="KW-1185">Reference proteome</keyword>
<sequence length="270" mass="29153">MKEEATALSELAVRWSRKWDATEDGGAFNRHCPPVSSSHDMRASRHCTLAARGNWSPCNTGLLRQEEEGREERIKGVGSYVTRECGPAVATRSFQHVVNGKTARQMSALRVEAMRQVVSKQESSLQLMHFEALKAQHSCSQAKPFIFLSVSSTSMRRTEGVVPGGNIAVRSLPQTAVTDVISAGGGGGGCGNRTSPKSCMRGREDSVVPRGVRGATIRAAAPPLRHSQVNMEQRRNEGMGITGDPRENPPTNGIVRHDSHSRKSGDPAGD</sequence>
<accession>A0ABQ9H063</accession>
<evidence type="ECO:0000313" key="3">
    <source>
        <dbReference type="Proteomes" id="UP001159363"/>
    </source>
</evidence>
<feature type="region of interest" description="Disordered" evidence="1">
    <location>
        <begin position="237"/>
        <end position="270"/>
    </location>
</feature>
<protein>
    <submittedName>
        <fullName evidence="2">Uncharacterized protein</fullName>
    </submittedName>
</protein>
<proteinExistence type="predicted"/>
<dbReference type="EMBL" id="JARBHB010000008">
    <property type="protein sequence ID" value="KAJ8877655.1"/>
    <property type="molecule type" value="Genomic_DNA"/>
</dbReference>
<organism evidence="2 3">
    <name type="scientific">Dryococelus australis</name>
    <dbReference type="NCBI Taxonomy" id="614101"/>
    <lineage>
        <taxon>Eukaryota</taxon>
        <taxon>Metazoa</taxon>
        <taxon>Ecdysozoa</taxon>
        <taxon>Arthropoda</taxon>
        <taxon>Hexapoda</taxon>
        <taxon>Insecta</taxon>
        <taxon>Pterygota</taxon>
        <taxon>Neoptera</taxon>
        <taxon>Polyneoptera</taxon>
        <taxon>Phasmatodea</taxon>
        <taxon>Verophasmatodea</taxon>
        <taxon>Anareolatae</taxon>
        <taxon>Phasmatidae</taxon>
        <taxon>Eurycanthinae</taxon>
        <taxon>Dryococelus</taxon>
    </lineage>
</organism>
<name>A0ABQ9H063_9NEOP</name>
<comment type="caution">
    <text evidence="2">The sequence shown here is derived from an EMBL/GenBank/DDBJ whole genome shotgun (WGS) entry which is preliminary data.</text>
</comment>
<reference evidence="2 3" key="1">
    <citation type="submission" date="2023-02" db="EMBL/GenBank/DDBJ databases">
        <title>LHISI_Scaffold_Assembly.</title>
        <authorList>
            <person name="Stuart O.P."/>
            <person name="Cleave R."/>
            <person name="Magrath M.J.L."/>
            <person name="Mikheyev A.S."/>
        </authorList>
    </citation>
    <scope>NUCLEOTIDE SEQUENCE [LARGE SCALE GENOMIC DNA]</scope>
    <source>
        <strain evidence="2">Daus_M_001</strain>
        <tissue evidence="2">Leg muscle</tissue>
    </source>
</reference>
<feature type="region of interest" description="Disordered" evidence="1">
    <location>
        <begin position="187"/>
        <end position="206"/>
    </location>
</feature>
<dbReference type="Proteomes" id="UP001159363">
    <property type="component" value="Chromosome 7"/>
</dbReference>
<feature type="compositionally biased region" description="Basic and acidic residues" evidence="1">
    <location>
        <begin position="255"/>
        <end position="270"/>
    </location>
</feature>
<evidence type="ECO:0000313" key="2">
    <source>
        <dbReference type="EMBL" id="KAJ8877655.1"/>
    </source>
</evidence>
<evidence type="ECO:0000256" key="1">
    <source>
        <dbReference type="SAM" id="MobiDB-lite"/>
    </source>
</evidence>
<gene>
    <name evidence="2" type="ORF">PR048_022110</name>
</gene>